<proteinExistence type="predicted"/>
<dbReference type="SUPFAM" id="SSF53474">
    <property type="entry name" value="alpha/beta-Hydrolases"/>
    <property type="match status" value="1"/>
</dbReference>
<dbReference type="InterPro" id="IPR029058">
    <property type="entry name" value="AB_hydrolase_fold"/>
</dbReference>
<keyword evidence="2" id="KW-0378">Hydrolase</keyword>
<organism evidence="2 3">
    <name type="scientific">Metabacillus bambusae</name>
    <dbReference type="NCBI Taxonomy" id="2795218"/>
    <lineage>
        <taxon>Bacteria</taxon>
        <taxon>Bacillati</taxon>
        <taxon>Bacillota</taxon>
        <taxon>Bacilli</taxon>
        <taxon>Bacillales</taxon>
        <taxon>Bacillaceae</taxon>
        <taxon>Metabacillus</taxon>
    </lineage>
</organism>
<gene>
    <name evidence="2" type="ORF">I7822_11050</name>
</gene>
<feature type="domain" description="Dienelactone hydrolase" evidence="1">
    <location>
        <begin position="8"/>
        <end position="194"/>
    </location>
</feature>
<dbReference type="Proteomes" id="UP000663981">
    <property type="component" value="Unassembled WGS sequence"/>
</dbReference>
<comment type="caution">
    <text evidence="2">The sequence shown here is derived from an EMBL/GenBank/DDBJ whole genome shotgun (WGS) entry which is preliminary data.</text>
</comment>
<reference evidence="2 3" key="1">
    <citation type="submission" date="2021-03" db="EMBL/GenBank/DDBJ databases">
        <title>Whole genome sequence of Metabacillus bambusae BG109.</title>
        <authorList>
            <person name="Jeong J.W."/>
        </authorList>
    </citation>
    <scope>NUCLEOTIDE SEQUENCE [LARGE SCALE GENOMIC DNA]</scope>
    <source>
        <strain evidence="2 3">BG109</strain>
    </source>
</reference>
<protein>
    <submittedName>
        <fullName evidence="2">Dienelactone hydrolase family protein</fullName>
    </submittedName>
</protein>
<name>A0ABS3N1Z4_9BACI</name>
<dbReference type="InterPro" id="IPR002925">
    <property type="entry name" value="Dienelactn_hydro"/>
</dbReference>
<evidence type="ECO:0000313" key="3">
    <source>
        <dbReference type="Proteomes" id="UP000663981"/>
    </source>
</evidence>
<dbReference type="GO" id="GO:0016787">
    <property type="term" value="F:hydrolase activity"/>
    <property type="evidence" value="ECO:0007669"/>
    <property type="project" value="UniProtKB-KW"/>
</dbReference>
<sequence>MLIYNNNSKNALIVLHEIYGVNKHVRTVCESLSIYDFDVICPNLLGKNITFSYSNEKMAYENFMENIGFANALNTVKELVLNIKDHYDKIFLIGYSVGATIAWLCSELDYVDGIVGYYGSRIRNYTYISPRCRVKLFFPQEEKSFNVDELCCTLENKSIEVHKFVGQHGFSDPYSPNFNKTSAGEAHGEMITFLMGKG</sequence>
<dbReference type="RefSeq" id="WP_207977967.1">
    <property type="nucleotide sequence ID" value="NZ_JAGDEL010000006.1"/>
</dbReference>
<dbReference type="Gene3D" id="3.40.50.1820">
    <property type="entry name" value="alpha/beta hydrolase"/>
    <property type="match status" value="1"/>
</dbReference>
<dbReference type="EMBL" id="JAGDEL010000006">
    <property type="protein sequence ID" value="MBO1512203.1"/>
    <property type="molecule type" value="Genomic_DNA"/>
</dbReference>
<dbReference type="Pfam" id="PF01738">
    <property type="entry name" value="DLH"/>
    <property type="match status" value="1"/>
</dbReference>
<evidence type="ECO:0000313" key="2">
    <source>
        <dbReference type="EMBL" id="MBO1512203.1"/>
    </source>
</evidence>
<dbReference type="PANTHER" id="PTHR46623">
    <property type="entry name" value="CARBOXYMETHYLENEBUTENOLIDASE-RELATED"/>
    <property type="match status" value="1"/>
</dbReference>
<dbReference type="PANTHER" id="PTHR46623:SF6">
    <property type="entry name" value="ALPHA_BETA-HYDROLASES SUPERFAMILY PROTEIN"/>
    <property type="match status" value="1"/>
</dbReference>
<accession>A0ABS3N1Z4</accession>
<keyword evidence="3" id="KW-1185">Reference proteome</keyword>
<evidence type="ECO:0000259" key="1">
    <source>
        <dbReference type="Pfam" id="PF01738"/>
    </source>
</evidence>
<dbReference type="InterPro" id="IPR051049">
    <property type="entry name" value="Dienelactone_hydrolase-like"/>
</dbReference>